<protein>
    <submittedName>
        <fullName evidence="1">Uncharacterized protein</fullName>
    </submittedName>
</protein>
<reference evidence="1" key="1">
    <citation type="journal article" date="2014" name="Front. Microbiol.">
        <title>High frequency of phylogenetically diverse reductive dehalogenase-homologous genes in deep subseafloor sedimentary metagenomes.</title>
        <authorList>
            <person name="Kawai M."/>
            <person name="Futagami T."/>
            <person name="Toyoda A."/>
            <person name="Takaki Y."/>
            <person name="Nishi S."/>
            <person name="Hori S."/>
            <person name="Arai W."/>
            <person name="Tsubouchi T."/>
            <person name="Morono Y."/>
            <person name="Uchiyama I."/>
            <person name="Ito T."/>
            <person name="Fujiyama A."/>
            <person name="Inagaki F."/>
            <person name="Takami H."/>
        </authorList>
    </citation>
    <scope>NUCLEOTIDE SEQUENCE</scope>
    <source>
        <strain evidence="1">Expedition CK06-06</strain>
    </source>
</reference>
<comment type="caution">
    <text evidence="1">The sequence shown here is derived from an EMBL/GenBank/DDBJ whole genome shotgun (WGS) entry which is preliminary data.</text>
</comment>
<name>X1EDM0_9ZZZZ</name>
<organism evidence="1">
    <name type="scientific">marine sediment metagenome</name>
    <dbReference type="NCBI Taxonomy" id="412755"/>
    <lineage>
        <taxon>unclassified sequences</taxon>
        <taxon>metagenomes</taxon>
        <taxon>ecological metagenomes</taxon>
    </lineage>
</organism>
<dbReference type="EMBL" id="BART01035517">
    <property type="protein sequence ID" value="GAH15239.1"/>
    <property type="molecule type" value="Genomic_DNA"/>
</dbReference>
<sequence length="53" mass="6177">DKNKIELIGKVPYDDKVPMYLSNKKFIIDDSKSEAGKEIINMWKAFSSYIYSD</sequence>
<feature type="non-terminal residue" evidence="1">
    <location>
        <position position="1"/>
    </location>
</feature>
<dbReference type="AlphaFoldDB" id="X1EDM0"/>
<accession>X1EDM0</accession>
<evidence type="ECO:0000313" key="1">
    <source>
        <dbReference type="EMBL" id="GAH15239.1"/>
    </source>
</evidence>
<gene>
    <name evidence="1" type="ORF">S01H4_60283</name>
</gene>
<proteinExistence type="predicted"/>